<dbReference type="EMBL" id="CP071247">
    <property type="protein sequence ID" value="QSP96055.1"/>
    <property type="molecule type" value="Genomic_DNA"/>
</dbReference>
<evidence type="ECO:0000313" key="3">
    <source>
        <dbReference type="Proteomes" id="UP000663555"/>
    </source>
</evidence>
<name>A0ABX7MUJ0_9GAMM</name>
<proteinExistence type="predicted"/>
<reference evidence="2 3" key="1">
    <citation type="submission" date="2021-03" db="EMBL/GenBank/DDBJ databases">
        <title>Genome sequencing of Marinobacter sp. LPB0319.</title>
        <authorList>
            <person name="Kim J."/>
        </authorList>
    </citation>
    <scope>NUCLEOTIDE SEQUENCE [LARGE SCALE GENOMIC DNA]</scope>
    <source>
        <strain evidence="2 3">LPB0319</strain>
    </source>
</reference>
<accession>A0ABX7MUJ0</accession>
<dbReference type="RefSeq" id="WP_206645282.1">
    <property type="nucleotide sequence ID" value="NZ_CP071247.1"/>
</dbReference>
<keyword evidence="3" id="KW-1185">Reference proteome</keyword>
<evidence type="ECO:0000259" key="1">
    <source>
        <dbReference type="Pfam" id="PF01755"/>
    </source>
</evidence>
<protein>
    <submittedName>
        <fullName evidence="2">Glycosyltransferase family 25 protein</fullName>
    </submittedName>
</protein>
<dbReference type="Proteomes" id="UP000663555">
    <property type="component" value="Chromosome"/>
</dbReference>
<dbReference type="InterPro" id="IPR002654">
    <property type="entry name" value="Glyco_trans_25"/>
</dbReference>
<gene>
    <name evidence="2" type="ORF">LPB19_06620</name>
</gene>
<dbReference type="Pfam" id="PF01755">
    <property type="entry name" value="Glyco_transf_25"/>
    <property type="match status" value="1"/>
</dbReference>
<sequence length="264" mass="31116">MIGFPDNVDLKVVVLTLPHSEDRQGRIRNALEEAGIDFEFVWGVDGRKERDPVFDLYDQSKRLRVRGNPLSAGQLGCFAGHRNIWARCVNENKRYVVFEDDIVFVQETFKAFLKTLEIMPRHFGCLRLFKNKTRNHQEYEVARVGDFSILRYTKGPMSSMGYYLTPDAARKFLDCVSPIFLPVDIYMDRYWVNDVPCLGISPAFVSHDYKFESIIGYEPKTGRRPLLNRLRRELFTLTERIRRFIYNLRLEKKYRGKRLLADER</sequence>
<dbReference type="CDD" id="cd06532">
    <property type="entry name" value="Glyco_transf_25"/>
    <property type="match status" value="1"/>
</dbReference>
<organism evidence="2 3">
    <name type="scientific">Marinobacter salinisoli</name>
    <dbReference type="NCBI Taxonomy" id="2769486"/>
    <lineage>
        <taxon>Bacteria</taxon>
        <taxon>Pseudomonadati</taxon>
        <taxon>Pseudomonadota</taxon>
        <taxon>Gammaproteobacteria</taxon>
        <taxon>Pseudomonadales</taxon>
        <taxon>Marinobacteraceae</taxon>
        <taxon>Marinobacter</taxon>
    </lineage>
</organism>
<feature type="domain" description="Glycosyl transferase family 25" evidence="1">
    <location>
        <begin position="11"/>
        <end position="187"/>
    </location>
</feature>
<evidence type="ECO:0000313" key="2">
    <source>
        <dbReference type="EMBL" id="QSP96055.1"/>
    </source>
</evidence>